<dbReference type="RefSeq" id="WP_311794534.1">
    <property type="nucleotide sequence ID" value="NZ_JALDYZ010000010.1"/>
</dbReference>
<accession>A0AAE3QGZ3</accession>
<keyword evidence="5" id="KW-0813">Transport</keyword>
<keyword evidence="3 5" id="KW-1133">Transmembrane helix</keyword>
<dbReference type="GO" id="GO:0043190">
    <property type="term" value="C:ATP-binding cassette (ABC) transporter complex"/>
    <property type="evidence" value="ECO:0007669"/>
    <property type="project" value="InterPro"/>
</dbReference>
<dbReference type="Proteomes" id="UP001161580">
    <property type="component" value="Unassembled WGS sequence"/>
</dbReference>
<dbReference type="PIRSF" id="PIRSF006648">
    <property type="entry name" value="DrrB"/>
    <property type="match status" value="1"/>
</dbReference>
<keyword evidence="2 5" id="KW-0812">Transmembrane</keyword>
<feature type="transmembrane region" description="Helical" evidence="5">
    <location>
        <begin position="198"/>
        <end position="218"/>
    </location>
</feature>
<dbReference type="InterPro" id="IPR047817">
    <property type="entry name" value="ABC2_TM_bact-type"/>
</dbReference>
<dbReference type="PRINTS" id="PR00164">
    <property type="entry name" value="ABC2TRNSPORT"/>
</dbReference>
<name>A0AAE3QGZ3_9HYPH</name>
<protein>
    <recommendedName>
        <fullName evidence="5">Transport permease protein</fullName>
    </recommendedName>
</protein>
<dbReference type="Pfam" id="PF01061">
    <property type="entry name" value="ABC2_membrane"/>
    <property type="match status" value="1"/>
</dbReference>
<feature type="transmembrane region" description="Helical" evidence="5">
    <location>
        <begin position="56"/>
        <end position="75"/>
    </location>
</feature>
<reference evidence="7" key="1">
    <citation type="submission" date="2022-03" db="EMBL/GenBank/DDBJ databases">
        <title>Fererhizobium litorale gen. nov., sp. nov., isolated from sandy sediments of the Sea of Japan seashore.</title>
        <authorList>
            <person name="Romanenko L."/>
            <person name="Kurilenko V."/>
            <person name="Otstavnykh N."/>
            <person name="Svetashev V."/>
            <person name="Tekutyeva L."/>
            <person name="Isaeva M."/>
            <person name="Mikhailov V."/>
        </authorList>
    </citation>
    <scope>NUCLEOTIDE SEQUENCE</scope>
    <source>
        <strain evidence="7">KMM 9576</strain>
    </source>
</reference>
<proteinExistence type="inferred from homology"/>
<keyword evidence="8" id="KW-1185">Reference proteome</keyword>
<evidence type="ECO:0000256" key="5">
    <source>
        <dbReference type="RuleBase" id="RU361157"/>
    </source>
</evidence>
<evidence type="ECO:0000256" key="2">
    <source>
        <dbReference type="ARBA" id="ARBA00022692"/>
    </source>
</evidence>
<evidence type="ECO:0000259" key="6">
    <source>
        <dbReference type="PROSITE" id="PS51012"/>
    </source>
</evidence>
<feature type="transmembrane region" description="Helical" evidence="5">
    <location>
        <begin position="255"/>
        <end position="274"/>
    </location>
</feature>
<sequence>MKRHTAQTAIPAGLAEELRGFRLDQYLVCLRGILVREGLRFLNQRERFISSLVRPLLWLFVFAAGFRQVLGVSIIPPYKTYVLYEVYITPGLCGMILLFSGMQSSLSMVYDREMGNMRTLLVSPFPRWFLLVSKLLAGVAISILQVYVFLAIAWFWGVRPSLAGYVLVLPALFLAGMMLCALGLLLSSMIKQLENFAGIMNFVIFPMYFASSALYPLWRIQESSPLLHKICLANPFTYVVELIRFALYAQVDWKSLVVVVACTALFLGGAILAYDPSRGLLGRRQDGGGNS</sequence>
<evidence type="ECO:0000313" key="8">
    <source>
        <dbReference type="Proteomes" id="UP001161580"/>
    </source>
</evidence>
<evidence type="ECO:0000256" key="1">
    <source>
        <dbReference type="ARBA" id="ARBA00004141"/>
    </source>
</evidence>
<keyword evidence="4 5" id="KW-0472">Membrane</keyword>
<dbReference type="PROSITE" id="PS51012">
    <property type="entry name" value="ABC_TM2"/>
    <property type="match status" value="1"/>
</dbReference>
<comment type="subcellular location">
    <subcellularLocation>
        <location evidence="5">Cell inner membrane</location>
        <topology evidence="5">Multi-pass membrane protein</topology>
    </subcellularLocation>
    <subcellularLocation>
        <location evidence="1">Membrane</location>
        <topology evidence="1">Multi-pass membrane protein</topology>
    </subcellularLocation>
</comment>
<dbReference type="AlphaFoldDB" id="A0AAE3QGZ3"/>
<feature type="transmembrane region" description="Helical" evidence="5">
    <location>
        <begin position="162"/>
        <end position="186"/>
    </location>
</feature>
<dbReference type="PANTHER" id="PTHR43077:SF10">
    <property type="entry name" value="TRANSPORT PERMEASE PROTEIN"/>
    <property type="match status" value="1"/>
</dbReference>
<evidence type="ECO:0000256" key="4">
    <source>
        <dbReference type="ARBA" id="ARBA00023136"/>
    </source>
</evidence>
<organism evidence="7 8">
    <name type="scientific">Ferirhizobium litorale</name>
    <dbReference type="NCBI Taxonomy" id="2927786"/>
    <lineage>
        <taxon>Bacteria</taxon>
        <taxon>Pseudomonadati</taxon>
        <taxon>Pseudomonadota</taxon>
        <taxon>Alphaproteobacteria</taxon>
        <taxon>Hyphomicrobiales</taxon>
        <taxon>Rhizobiaceae</taxon>
        <taxon>Ferirhizobium</taxon>
    </lineage>
</organism>
<comment type="caution">
    <text evidence="7">The sequence shown here is derived from an EMBL/GenBank/DDBJ whole genome shotgun (WGS) entry which is preliminary data.</text>
</comment>
<gene>
    <name evidence="7" type="ORF">MRS75_16990</name>
</gene>
<feature type="transmembrane region" description="Helical" evidence="5">
    <location>
        <begin position="87"/>
        <end position="110"/>
    </location>
</feature>
<dbReference type="InterPro" id="IPR013525">
    <property type="entry name" value="ABC2_TM"/>
</dbReference>
<feature type="domain" description="ABC transmembrane type-2" evidence="6">
    <location>
        <begin position="46"/>
        <end position="277"/>
    </location>
</feature>
<comment type="similarity">
    <text evidence="5">Belongs to the ABC-2 integral membrane protein family.</text>
</comment>
<dbReference type="InterPro" id="IPR022403">
    <property type="entry name" value="Alc_ABC_transptr_permease"/>
</dbReference>
<dbReference type="NCBIfam" id="TIGR03861">
    <property type="entry name" value="phenyl_ABC_PedC"/>
    <property type="match status" value="1"/>
</dbReference>
<feature type="transmembrane region" description="Helical" evidence="5">
    <location>
        <begin position="131"/>
        <end position="156"/>
    </location>
</feature>
<evidence type="ECO:0000256" key="3">
    <source>
        <dbReference type="ARBA" id="ARBA00022989"/>
    </source>
</evidence>
<keyword evidence="5" id="KW-1003">Cell membrane</keyword>
<dbReference type="PANTHER" id="PTHR43077">
    <property type="entry name" value="TRANSPORT PERMEASE YVFS-RELATED"/>
    <property type="match status" value="1"/>
</dbReference>
<dbReference type="InterPro" id="IPR000412">
    <property type="entry name" value="ABC_2_transport"/>
</dbReference>
<evidence type="ECO:0000313" key="7">
    <source>
        <dbReference type="EMBL" id="MDI7923775.1"/>
    </source>
</evidence>
<dbReference type="InterPro" id="IPR051328">
    <property type="entry name" value="T7SS_ABC-Transporter"/>
</dbReference>
<dbReference type="EMBL" id="JALDYZ010000010">
    <property type="protein sequence ID" value="MDI7923775.1"/>
    <property type="molecule type" value="Genomic_DNA"/>
</dbReference>
<dbReference type="GO" id="GO:0140359">
    <property type="term" value="F:ABC-type transporter activity"/>
    <property type="evidence" value="ECO:0007669"/>
    <property type="project" value="InterPro"/>
</dbReference>